<reference evidence="4" key="1">
    <citation type="submission" date="2010-05" db="EMBL/GenBank/DDBJ databases">
        <title>The genome sequence of Magnaporthe poae strain ATCC 64411.</title>
        <authorList>
            <person name="Ma L.-J."/>
            <person name="Dead R."/>
            <person name="Young S."/>
            <person name="Zeng Q."/>
            <person name="Koehrsen M."/>
            <person name="Alvarado L."/>
            <person name="Berlin A."/>
            <person name="Chapman S.B."/>
            <person name="Chen Z."/>
            <person name="Freedman E."/>
            <person name="Gellesch M."/>
            <person name="Goldberg J."/>
            <person name="Griggs A."/>
            <person name="Gujja S."/>
            <person name="Heilman E.R."/>
            <person name="Heiman D."/>
            <person name="Hepburn T."/>
            <person name="Howarth C."/>
            <person name="Jen D."/>
            <person name="Larson L."/>
            <person name="Mehta T."/>
            <person name="Neiman D."/>
            <person name="Pearson M."/>
            <person name="Roberts A."/>
            <person name="Saif S."/>
            <person name="Shea T."/>
            <person name="Shenoy N."/>
            <person name="Sisk P."/>
            <person name="Stolte C."/>
            <person name="Sykes S."/>
            <person name="Walk T."/>
            <person name="White J."/>
            <person name="Yandava C."/>
            <person name="Haas B."/>
            <person name="Nusbaum C."/>
            <person name="Birren B."/>
        </authorList>
    </citation>
    <scope>NUCLEOTIDE SEQUENCE [LARGE SCALE GENOMIC DNA]</scope>
    <source>
        <strain evidence="4">ATCC 64411 / 73-15</strain>
    </source>
</reference>
<reference evidence="2" key="3">
    <citation type="submission" date="2011-03" db="EMBL/GenBank/DDBJ databases">
        <title>Annotation of Magnaporthe poae ATCC 64411.</title>
        <authorList>
            <person name="Ma L.-J."/>
            <person name="Dead R."/>
            <person name="Young S.K."/>
            <person name="Zeng Q."/>
            <person name="Gargeya S."/>
            <person name="Fitzgerald M."/>
            <person name="Haas B."/>
            <person name="Abouelleil A."/>
            <person name="Alvarado L."/>
            <person name="Arachchi H.M."/>
            <person name="Berlin A."/>
            <person name="Brown A."/>
            <person name="Chapman S.B."/>
            <person name="Chen Z."/>
            <person name="Dunbar C."/>
            <person name="Freedman E."/>
            <person name="Gearin G."/>
            <person name="Gellesch M."/>
            <person name="Goldberg J."/>
            <person name="Griggs A."/>
            <person name="Gujja S."/>
            <person name="Heiman D."/>
            <person name="Howarth C."/>
            <person name="Larson L."/>
            <person name="Lui A."/>
            <person name="MacDonald P.J.P."/>
            <person name="Mehta T."/>
            <person name="Montmayeur A."/>
            <person name="Murphy C."/>
            <person name="Neiman D."/>
            <person name="Pearson M."/>
            <person name="Priest M."/>
            <person name="Roberts A."/>
            <person name="Saif S."/>
            <person name="Shea T."/>
            <person name="Shenoy N."/>
            <person name="Sisk P."/>
            <person name="Stolte C."/>
            <person name="Sykes S."/>
            <person name="Yandava C."/>
            <person name="Wortman J."/>
            <person name="Nusbaum C."/>
            <person name="Birren B."/>
        </authorList>
    </citation>
    <scope>NUCLEOTIDE SEQUENCE</scope>
    <source>
        <strain evidence="2">ATCC 64411</strain>
    </source>
</reference>
<dbReference type="EMBL" id="ADBL01002961">
    <property type="status" value="NOT_ANNOTATED_CDS"/>
    <property type="molecule type" value="Genomic_DNA"/>
</dbReference>
<gene>
    <name evidence="2" type="ORF">MAPG_11894</name>
</gene>
<feature type="region of interest" description="Disordered" evidence="1">
    <location>
        <begin position="65"/>
        <end position="97"/>
    </location>
</feature>
<dbReference type="Proteomes" id="UP000011715">
    <property type="component" value="Unassembled WGS sequence"/>
</dbReference>
<protein>
    <submittedName>
        <fullName evidence="2 3">Uncharacterized protein</fullName>
    </submittedName>
</protein>
<reference evidence="2" key="2">
    <citation type="submission" date="2010-05" db="EMBL/GenBank/DDBJ databases">
        <title>The Genome Sequence of Magnaporthe poae strain ATCC 64411.</title>
        <authorList>
            <consortium name="The Broad Institute Genome Sequencing Platform"/>
            <consortium name="Broad Institute Genome Sequencing Center for Infectious Disease"/>
            <person name="Ma L.-J."/>
            <person name="Dead R."/>
            <person name="Young S."/>
            <person name="Zeng Q."/>
            <person name="Koehrsen M."/>
            <person name="Alvarado L."/>
            <person name="Berlin A."/>
            <person name="Chapman S.B."/>
            <person name="Chen Z."/>
            <person name="Freedman E."/>
            <person name="Gellesch M."/>
            <person name="Goldberg J."/>
            <person name="Griggs A."/>
            <person name="Gujja S."/>
            <person name="Heilman E.R."/>
            <person name="Heiman D."/>
            <person name="Hepburn T."/>
            <person name="Howarth C."/>
            <person name="Jen D."/>
            <person name="Larson L."/>
            <person name="Mehta T."/>
            <person name="Neiman D."/>
            <person name="Pearson M."/>
            <person name="Roberts A."/>
            <person name="Saif S."/>
            <person name="Shea T."/>
            <person name="Shenoy N."/>
            <person name="Sisk P."/>
            <person name="Stolte C."/>
            <person name="Sykes S."/>
            <person name="Walk T."/>
            <person name="White J."/>
            <person name="Yandava C."/>
            <person name="Haas B."/>
            <person name="Nusbaum C."/>
            <person name="Birren B."/>
        </authorList>
    </citation>
    <scope>NUCLEOTIDE SEQUENCE</scope>
    <source>
        <strain evidence="2">ATCC 64411</strain>
    </source>
</reference>
<dbReference type="VEuPathDB" id="FungiDB:MAPG_11894"/>
<proteinExistence type="predicted"/>
<reference evidence="3" key="5">
    <citation type="submission" date="2015-06" db="UniProtKB">
        <authorList>
            <consortium name="EnsemblFungi"/>
        </authorList>
    </citation>
    <scope>IDENTIFICATION</scope>
    <source>
        <strain evidence="3">ATCC 64411</strain>
    </source>
</reference>
<organism evidence="3 4">
    <name type="scientific">Magnaporthiopsis poae (strain ATCC 64411 / 73-15)</name>
    <name type="common">Kentucky bluegrass fungus</name>
    <name type="synonym">Magnaporthe poae</name>
    <dbReference type="NCBI Taxonomy" id="644358"/>
    <lineage>
        <taxon>Eukaryota</taxon>
        <taxon>Fungi</taxon>
        <taxon>Dikarya</taxon>
        <taxon>Ascomycota</taxon>
        <taxon>Pezizomycotina</taxon>
        <taxon>Sordariomycetes</taxon>
        <taxon>Sordariomycetidae</taxon>
        <taxon>Magnaporthales</taxon>
        <taxon>Magnaporthaceae</taxon>
        <taxon>Magnaporthiopsis</taxon>
    </lineage>
</organism>
<reference evidence="3" key="4">
    <citation type="journal article" date="2015" name="G3 (Bethesda)">
        <title>Genome sequences of three phytopathogenic species of the Magnaporthaceae family of fungi.</title>
        <authorList>
            <person name="Okagaki L.H."/>
            <person name="Nunes C.C."/>
            <person name="Sailsbery J."/>
            <person name="Clay B."/>
            <person name="Brown D."/>
            <person name="John T."/>
            <person name="Oh Y."/>
            <person name="Young N."/>
            <person name="Fitzgerald M."/>
            <person name="Haas B.J."/>
            <person name="Zeng Q."/>
            <person name="Young S."/>
            <person name="Adiconis X."/>
            <person name="Fan L."/>
            <person name="Levin J.Z."/>
            <person name="Mitchell T.K."/>
            <person name="Okubara P.A."/>
            <person name="Farman M.L."/>
            <person name="Kohn L.M."/>
            <person name="Birren B."/>
            <person name="Ma L.-J."/>
            <person name="Dean R.A."/>
        </authorList>
    </citation>
    <scope>NUCLEOTIDE SEQUENCE</scope>
    <source>
        <strain evidence="3">ATCC 64411 / 73-15</strain>
    </source>
</reference>
<evidence type="ECO:0000313" key="3">
    <source>
        <dbReference type="EnsemblFungi" id="MAPG_11894T0"/>
    </source>
</evidence>
<sequence>MPMAKRTLRALPELSVAKIPGQCTARDCVLGFTDAARLAVVHGQPVQDPQGSQAHAREKHIAELNRGLRSRLQRGPEAQRRLDNQPGPTATLSTTDL</sequence>
<feature type="compositionally biased region" description="Polar residues" evidence="1">
    <location>
        <begin position="86"/>
        <end position="97"/>
    </location>
</feature>
<evidence type="ECO:0000313" key="2">
    <source>
        <dbReference type="EMBL" id="KLU92946.1"/>
    </source>
</evidence>
<accession>A0A0C4EGF5</accession>
<keyword evidence="4" id="KW-1185">Reference proteome</keyword>
<name>A0A0C4EGF5_MAGP6</name>
<evidence type="ECO:0000256" key="1">
    <source>
        <dbReference type="SAM" id="MobiDB-lite"/>
    </source>
</evidence>
<dbReference type="AlphaFoldDB" id="A0A0C4EGF5"/>
<dbReference type="EMBL" id="GL877030">
    <property type="protein sequence ID" value="KLU92946.1"/>
    <property type="molecule type" value="Genomic_DNA"/>
</dbReference>
<dbReference type="EnsemblFungi" id="MAPG_11894T0">
    <property type="protein sequence ID" value="MAPG_11894T0"/>
    <property type="gene ID" value="MAPG_11894"/>
</dbReference>
<evidence type="ECO:0000313" key="4">
    <source>
        <dbReference type="Proteomes" id="UP000011715"/>
    </source>
</evidence>